<keyword evidence="3" id="KW-1185">Reference proteome</keyword>
<name>A0ABS3FMY5_9CYAN</name>
<evidence type="ECO:0000313" key="3">
    <source>
        <dbReference type="Proteomes" id="UP000664844"/>
    </source>
</evidence>
<sequence>MYEIIAILEDDPGRIQAMEKRLKESFPDYSSIFFNNAPDIIAWLKGHLHECLLLSLDHDLGPSWERSGQLFDPGIGRDVVDYLITQLPQCPIILHTSNSDAEIGMEMSLKGANWHYERVIPNHSLDAMDSWDWIDSNWADTLKRLIQSRGKNSSNSLNERLKDKCHQADPHTKPSSRMIIVLDDTPEAQNLISDRLGEVFPGWSCGVFKNSLELMAWVSRNTPQFNRLNRAKTIVILENNKKRIERMRHHLEQMFPNECLLFFDNAPELLSWLKVHFKKCFLISLNYDLGPSWTRQDKGFDPGDGREVVDYLATQTPLCPLIFHTSNKEAEIGMEMGLIETHWIFERVTASPDLKWIEKTWLPLVSLLLKPIDHTQLSESDIPSTHARWELFNHFALTFNGYESWESVEECIKIGDRCTKDYKKKQILPQSFQELRTALLMARNHWRRHNMEPDDEGMSYIQAIAQRLRDKVRAQHQE</sequence>
<reference evidence="2 3" key="1">
    <citation type="submission" date="2021-03" db="EMBL/GenBank/DDBJ databases">
        <title>Metabolic Capacity of the Antarctic Cyanobacterium Phormidium pseudopriestleyi that Sustains Oxygenic Photosynthesis in the Presence of Hydrogen Sulfide.</title>
        <authorList>
            <person name="Lumian J.E."/>
            <person name="Jungblut A.D."/>
            <person name="Dillon M.L."/>
            <person name="Hawes I."/>
            <person name="Doran P.T."/>
            <person name="Mackey T.J."/>
            <person name="Dick G.J."/>
            <person name="Grettenberger C.L."/>
            <person name="Sumner D.Y."/>
        </authorList>
    </citation>
    <scope>NUCLEOTIDE SEQUENCE [LARGE SCALE GENOMIC DNA]</scope>
    <source>
        <strain evidence="2 3">FRX01</strain>
    </source>
</reference>
<accession>A0ABS3FMY5</accession>
<dbReference type="EMBL" id="JAFLQW010000062">
    <property type="protein sequence ID" value="MBO0348011.1"/>
    <property type="molecule type" value="Genomic_DNA"/>
</dbReference>
<gene>
    <name evidence="2" type="ORF">J0895_02600</name>
</gene>
<proteinExistence type="predicted"/>
<comment type="caution">
    <text evidence="2">The sequence shown here is derived from an EMBL/GenBank/DDBJ whole genome shotgun (WGS) entry which is preliminary data.</text>
</comment>
<organism evidence="2 3">
    <name type="scientific">Phormidium pseudopriestleyi FRX01</name>
    <dbReference type="NCBI Taxonomy" id="1759528"/>
    <lineage>
        <taxon>Bacteria</taxon>
        <taxon>Bacillati</taxon>
        <taxon>Cyanobacteriota</taxon>
        <taxon>Cyanophyceae</taxon>
        <taxon>Oscillatoriophycideae</taxon>
        <taxon>Oscillatoriales</taxon>
        <taxon>Oscillatoriaceae</taxon>
        <taxon>Phormidium</taxon>
    </lineage>
</organism>
<evidence type="ECO:0000313" key="2">
    <source>
        <dbReference type="EMBL" id="MBO0348011.1"/>
    </source>
</evidence>
<dbReference type="Pfam" id="PF20274">
    <property type="entry name" value="cREC_REC"/>
    <property type="match status" value="1"/>
</dbReference>
<evidence type="ECO:0000259" key="1">
    <source>
        <dbReference type="Pfam" id="PF20274"/>
    </source>
</evidence>
<dbReference type="InterPro" id="IPR046909">
    <property type="entry name" value="cREC_REC"/>
</dbReference>
<feature type="domain" description="Cyclic-phosphate processing Receiver" evidence="1">
    <location>
        <begin position="31"/>
        <end position="110"/>
    </location>
</feature>
<dbReference type="Proteomes" id="UP000664844">
    <property type="component" value="Unassembled WGS sequence"/>
</dbReference>
<dbReference type="RefSeq" id="WP_207086581.1">
    <property type="nucleotide sequence ID" value="NZ_JAFLQW010000062.1"/>
</dbReference>
<protein>
    <recommendedName>
        <fullName evidence="1">Cyclic-phosphate processing Receiver domain-containing protein</fullName>
    </recommendedName>
</protein>